<reference evidence="1" key="1">
    <citation type="journal article" date="2021" name="Proc. Natl. Acad. Sci. U.S.A.">
        <title>A Catalog of Tens of Thousands of Viruses from Human Metagenomes Reveals Hidden Associations with Chronic Diseases.</title>
        <authorList>
            <person name="Tisza M.J."/>
            <person name="Buck C.B."/>
        </authorList>
    </citation>
    <scope>NUCLEOTIDE SEQUENCE</scope>
    <source>
        <strain evidence="1">Ct6rT12</strain>
    </source>
</reference>
<dbReference type="EMBL" id="BK016227">
    <property type="protein sequence ID" value="DAG03326.1"/>
    <property type="molecule type" value="Genomic_DNA"/>
</dbReference>
<name>A0A8S5V9F8_9CAUD</name>
<organism evidence="1">
    <name type="scientific">Siphoviridae sp. ct6rT12</name>
    <dbReference type="NCBI Taxonomy" id="2825346"/>
    <lineage>
        <taxon>Viruses</taxon>
        <taxon>Duplodnaviria</taxon>
        <taxon>Heunggongvirae</taxon>
        <taxon>Uroviricota</taxon>
        <taxon>Caudoviricetes</taxon>
    </lineage>
</organism>
<dbReference type="Pfam" id="PF05866">
    <property type="entry name" value="RusA"/>
    <property type="match status" value="1"/>
</dbReference>
<dbReference type="GO" id="GO:0006281">
    <property type="term" value="P:DNA repair"/>
    <property type="evidence" value="ECO:0007669"/>
    <property type="project" value="InterPro"/>
</dbReference>
<proteinExistence type="predicted"/>
<dbReference type="GO" id="GO:0000287">
    <property type="term" value="F:magnesium ion binding"/>
    <property type="evidence" value="ECO:0007669"/>
    <property type="project" value="InterPro"/>
</dbReference>
<evidence type="ECO:0000313" key="1">
    <source>
        <dbReference type="EMBL" id="DAG03326.1"/>
    </source>
</evidence>
<dbReference type="SUPFAM" id="SSF103084">
    <property type="entry name" value="Holliday junction resolvase RusA"/>
    <property type="match status" value="1"/>
</dbReference>
<dbReference type="Gene3D" id="3.30.1330.70">
    <property type="entry name" value="Holliday junction resolvase RusA"/>
    <property type="match status" value="1"/>
</dbReference>
<dbReference type="GO" id="GO:0006310">
    <property type="term" value="P:DNA recombination"/>
    <property type="evidence" value="ECO:0007669"/>
    <property type="project" value="InterPro"/>
</dbReference>
<dbReference type="InterPro" id="IPR008822">
    <property type="entry name" value="Endonuclease_RusA-like"/>
</dbReference>
<protein>
    <submittedName>
        <fullName evidence="1">Endodeoxyribonuclease RusA</fullName>
    </submittedName>
</protein>
<sequence length="118" mass="14188">MGFKTYKYRLPFKPDTVNSHWIITSRGKALSKEGKQFRKDVQNYIKLYKIYRFVGEIKVRIKLFFKDKRKRDVDNYLKGILDSFNGILWNDDSQIYCLQVTKELSKDNFFEIEIEGTE</sequence>
<dbReference type="InterPro" id="IPR036614">
    <property type="entry name" value="RusA-like_sf"/>
</dbReference>
<accession>A0A8S5V9F8</accession>